<dbReference type="AlphaFoldDB" id="A0A7R8WN93"/>
<proteinExistence type="predicted"/>
<name>A0A7R8WN93_9CRUS</name>
<protein>
    <submittedName>
        <fullName evidence="1">Uncharacterized protein</fullName>
    </submittedName>
</protein>
<organism evidence="1">
    <name type="scientific">Cyprideis torosa</name>
    <dbReference type="NCBI Taxonomy" id="163714"/>
    <lineage>
        <taxon>Eukaryota</taxon>
        <taxon>Metazoa</taxon>
        <taxon>Ecdysozoa</taxon>
        <taxon>Arthropoda</taxon>
        <taxon>Crustacea</taxon>
        <taxon>Oligostraca</taxon>
        <taxon>Ostracoda</taxon>
        <taxon>Podocopa</taxon>
        <taxon>Podocopida</taxon>
        <taxon>Cytherocopina</taxon>
        <taxon>Cytheroidea</taxon>
        <taxon>Cytherideidae</taxon>
        <taxon>Cyprideis</taxon>
    </lineage>
</organism>
<reference evidence="1" key="1">
    <citation type="submission" date="2020-11" db="EMBL/GenBank/DDBJ databases">
        <authorList>
            <person name="Tran Van P."/>
        </authorList>
    </citation>
    <scope>NUCLEOTIDE SEQUENCE</scope>
</reference>
<dbReference type="InterPro" id="IPR029424">
    <property type="entry name" value="MMS22L_C"/>
</dbReference>
<dbReference type="EMBL" id="OB667670">
    <property type="protein sequence ID" value="CAD7234066.1"/>
    <property type="molecule type" value="Genomic_DNA"/>
</dbReference>
<dbReference type="PANTHER" id="PTHR28547:SF1">
    <property type="entry name" value="PROTEIN MMS22-LIKE"/>
    <property type="match status" value="1"/>
</dbReference>
<dbReference type="Pfam" id="PF14911">
    <property type="entry name" value="MMS22L_C"/>
    <property type="match status" value="1"/>
</dbReference>
<dbReference type="GO" id="GO:0043596">
    <property type="term" value="C:nuclear replication fork"/>
    <property type="evidence" value="ECO:0007669"/>
    <property type="project" value="TreeGrafter"/>
</dbReference>
<dbReference type="GO" id="GO:0031297">
    <property type="term" value="P:replication fork processing"/>
    <property type="evidence" value="ECO:0007669"/>
    <property type="project" value="InterPro"/>
</dbReference>
<gene>
    <name evidence="1" type="ORF">CTOB1V02_LOCUS11884</name>
</gene>
<evidence type="ECO:0000313" key="1">
    <source>
        <dbReference type="EMBL" id="CAD7234066.1"/>
    </source>
</evidence>
<accession>A0A7R8WN93</accession>
<dbReference type="InterPro" id="IPR042320">
    <property type="entry name" value="MMS22-like"/>
</dbReference>
<sequence length="280" mass="31123">MKGDGWCPLMQLMTSIVFGKHRPSTSSADKKVPLDETELREALPKLFRGFIRVHDSSNAYTTSTLADLIAEHFASFAPSDDHPFKTTLDQLWAEEGGEVFLSFMVETLTKRFLTREISDRTLKALQFLRCLFASPAVSRRLAPILLRPLLDLLLSLPPQSTLSPHLPPQSTLSAQREALALLRSCLGHLNASAADLFRLHLNPWLSRNLPFASGQTFRLLRVMFAFCPSLVSSASVEADLLSLVEDVERKSGLGVNKKLRNELSEFLNKTKSSASKTGSR</sequence>
<dbReference type="GO" id="GO:0000724">
    <property type="term" value="P:double-strand break repair via homologous recombination"/>
    <property type="evidence" value="ECO:0007669"/>
    <property type="project" value="InterPro"/>
</dbReference>
<dbReference type="PANTHER" id="PTHR28547">
    <property type="entry name" value="PROTEIN MMS22-LIKE"/>
    <property type="match status" value="1"/>
</dbReference>